<sequence>MATTLIVARLKPGDHRDEISRLFAESDTTELPDLVGVQERRLLTFQDLYFHLVRTDEALSKTLTPQHDHPLFRSISEAMDEYVTPYEGAWGSVEQASARQFYHWKRGLGRVQP</sequence>
<evidence type="ECO:0000313" key="1">
    <source>
        <dbReference type="EMBL" id="OMI34962.1"/>
    </source>
</evidence>
<dbReference type="InterPro" id="IPR006765">
    <property type="entry name" value="Polyketide_synth_cyclase"/>
</dbReference>
<name>A0A1R1S9S3_9ACTN</name>
<dbReference type="AlphaFoldDB" id="A0A1R1S9S3"/>
<dbReference type="InterPro" id="IPR038474">
    <property type="entry name" value="Polyketide_synth_cyclase_sf"/>
</dbReference>
<organism evidence="1 2">
    <name type="scientific">Streptomyces sparsogenes DSM 40356</name>
    <dbReference type="NCBI Taxonomy" id="1331668"/>
    <lineage>
        <taxon>Bacteria</taxon>
        <taxon>Bacillati</taxon>
        <taxon>Actinomycetota</taxon>
        <taxon>Actinomycetes</taxon>
        <taxon>Kitasatosporales</taxon>
        <taxon>Streptomycetaceae</taxon>
        <taxon>Streptomyces</taxon>
    </lineage>
</organism>
<proteinExistence type="predicted"/>
<gene>
    <name evidence="1" type="ORF">SPAR_33721</name>
</gene>
<comment type="caution">
    <text evidence="1">The sequence shown here is derived from an EMBL/GenBank/DDBJ whole genome shotgun (WGS) entry which is preliminary data.</text>
</comment>
<reference evidence="1 2" key="1">
    <citation type="submission" date="2013-05" db="EMBL/GenBank/DDBJ databases">
        <title>Genome sequence of Streptomyces sparsogenes DSM 40356.</title>
        <authorList>
            <person name="Coyne S."/>
            <person name="Seebeck F.P."/>
        </authorList>
    </citation>
    <scope>NUCLEOTIDE SEQUENCE [LARGE SCALE GENOMIC DNA]</scope>
    <source>
        <strain evidence="1 2">DSM 40356</strain>
    </source>
</reference>
<dbReference type="Pfam" id="PF04673">
    <property type="entry name" value="Cyclase_polyket"/>
    <property type="match status" value="1"/>
</dbReference>
<dbReference type="GO" id="GO:0030639">
    <property type="term" value="P:polyketide biosynthetic process"/>
    <property type="evidence" value="ECO:0007669"/>
    <property type="project" value="InterPro"/>
</dbReference>
<dbReference type="RefSeq" id="WP_076971949.1">
    <property type="nucleotide sequence ID" value="NZ_ASQP01000430.1"/>
</dbReference>
<dbReference type="Proteomes" id="UP000186168">
    <property type="component" value="Unassembled WGS sequence"/>
</dbReference>
<dbReference type="SUPFAM" id="SSF54909">
    <property type="entry name" value="Dimeric alpha+beta barrel"/>
    <property type="match status" value="1"/>
</dbReference>
<dbReference type="Gene3D" id="3.30.70.1090">
    <property type="entry name" value="Dimeric alpha+beta barrel"/>
    <property type="match status" value="1"/>
</dbReference>
<dbReference type="EMBL" id="ASQP01000430">
    <property type="protein sequence ID" value="OMI34962.1"/>
    <property type="molecule type" value="Genomic_DNA"/>
</dbReference>
<keyword evidence="2" id="KW-1185">Reference proteome</keyword>
<evidence type="ECO:0000313" key="2">
    <source>
        <dbReference type="Proteomes" id="UP000186168"/>
    </source>
</evidence>
<protein>
    <submittedName>
        <fullName evidence="1">Polyketide synthesis cyclase</fullName>
    </submittedName>
</protein>
<accession>A0A1R1S9S3</accession>
<dbReference type="InterPro" id="IPR011008">
    <property type="entry name" value="Dimeric_a/b-barrel"/>
</dbReference>